<dbReference type="SMART" id="SM00112">
    <property type="entry name" value="CA"/>
    <property type="match status" value="3"/>
</dbReference>
<evidence type="ECO:0000256" key="3">
    <source>
        <dbReference type="ARBA" id="ARBA00022837"/>
    </source>
</evidence>
<dbReference type="PANTHER" id="PTHR11878:SF65">
    <property type="entry name" value="NA_CA-EXCHANGE PROTEIN, ISOFORM G"/>
    <property type="match status" value="1"/>
</dbReference>
<dbReference type="Proteomes" id="UP000318384">
    <property type="component" value="Chromosome"/>
</dbReference>
<dbReference type="GO" id="GO:0007154">
    <property type="term" value="P:cell communication"/>
    <property type="evidence" value="ECO:0007669"/>
    <property type="project" value="InterPro"/>
</dbReference>
<dbReference type="InterPro" id="IPR003644">
    <property type="entry name" value="Calx_beta"/>
</dbReference>
<evidence type="ECO:0000256" key="1">
    <source>
        <dbReference type="ARBA" id="ARBA00022729"/>
    </source>
</evidence>
<dbReference type="Gene3D" id="2.60.40.2030">
    <property type="match status" value="5"/>
</dbReference>
<evidence type="ECO:0000313" key="6">
    <source>
        <dbReference type="EMBL" id="QDU10413.1"/>
    </source>
</evidence>
<evidence type="ECO:0000313" key="7">
    <source>
        <dbReference type="Proteomes" id="UP000318384"/>
    </source>
</evidence>
<dbReference type="GO" id="GO:0007156">
    <property type="term" value="P:homophilic cell adhesion via plasma membrane adhesion molecules"/>
    <property type="evidence" value="ECO:0007669"/>
    <property type="project" value="InterPro"/>
</dbReference>
<feature type="domain" description="Cadherin" evidence="5">
    <location>
        <begin position="536"/>
        <end position="629"/>
    </location>
</feature>
<feature type="domain" description="Cadherin" evidence="5">
    <location>
        <begin position="328"/>
        <end position="421"/>
    </location>
</feature>
<dbReference type="NCBIfam" id="NF012211">
    <property type="entry name" value="tand_rpt_95"/>
    <property type="match status" value="3"/>
</dbReference>
<dbReference type="Pfam" id="PF25275">
    <property type="entry name" value="Golvesin_C"/>
    <property type="match status" value="4"/>
</dbReference>
<dbReference type="OrthoDB" id="292060at2"/>
<feature type="domain" description="Cadherin" evidence="5">
    <location>
        <begin position="432"/>
        <end position="525"/>
    </location>
</feature>
<dbReference type="Pfam" id="PF17803">
    <property type="entry name" value="Cadherin_4"/>
    <property type="match status" value="3"/>
</dbReference>
<dbReference type="SMART" id="SM00237">
    <property type="entry name" value="Calx_beta"/>
    <property type="match status" value="5"/>
</dbReference>
<dbReference type="SUPFAM" id="SSF141072">
    <property type="entry name" value="CalX-like"/>
    <property type="match status" value="5"/>
</dbReference>
<dbReference type="InterPro" id="IPR010221">
    <property type="entry name" value="VCBS_dom"/>
</dbReference>
<dbReference type="Pfam" id="PF03160">
    <property type="entry name" value="Calx-beta"/>
    <property type="match status" value="5"/>
</dbReference>
<keyword evidence="7" id="KW-1185">Reference proteome</keyword>
<dbReference type="InterPro" id="IPR002126">
    <property type="entry name" value="Cadherin-like_dom"/>
</dbReference>
<sequence length="1609" mass="169495">MIITNWLNALLYRLKHRPRYNSRTRRAIRNRRHIAYANQPALVELLEDRTLLTALIIDDGDIGFSTSGSDWVQNTGVEYYQNDTYTILSGGSTASGLNTADWSFSTLDAGTYRLSTHWNDGVGRADNVPFSVSGIIGGTINSTFDMITLDTDLTDDGVNWEDLGFYDVAQNGTLTVSLSDNLVNGTIYANAMRLEKVDSFLSVSDVSVNEDAGTATFSVSSSLAVGSAFSVDYATSDGTAIAGSDYTTSSGTLNFAGNLVGETQNITVTINNDSTVEFDENYLVTLSNIQATGLNVLFADSQATGTIVDNDNIAPVAINESIAATEDGLNVTTSVLASDINIDDDATTLIYAIVTPPTEGTATSNGNGTFTFDPGVDFQNLAAGETRQVTFTFTATDSHNAISNLGTVTVTVTGANDAPVVTNESIAATEDGLAVNTSILASDIDSDNNANTLTYAITTPPTEGTATSNGDGTFTFDPGSDFQDLALGETRQVTFSYTATDTHTTLSNIGTVTVTVTGVNDAPVVTNESIAATEDGLAVNTSILASDIDSDNNASTLTYAITTPPTEGTATSNGDGTFIFDPGSDFQDLALGETRQVTFSYTATDTHTTLSNIGTVTVTVTGVNDAPVVNGTVTSMVTEDDSLYNLSLLTNASDIDTSNILSIASLTLTGGDNSGITVIGDSLDIDPSFYTSLAQGQFEIITYTYNVIDGDGGSVAHSVTITIAGTNVELSASNVSTNEINGVVTFTVTANKAVGSAYTIDFATVDGTALAGIDYTAVNGTLNFAGNLAGETQTITVNISNETSVEPDETLFVNLSNIVSSDPNIDLITPQLTGTILNDDYLKIIDDGDAEFSQTGIWTPFNHSSLYQGDTSYVAGGGTGLNTSSWEFSNLPAGTYRVSGNWSIEPNRATNMPLTISGIIGGSITKTVNQQMLSQDVFDDGFYWQDIGYFEVADNGTITVSISDDQTDGFILADAYRVERVDSLLSINDVSVNEETGTATFTVTSNNAVGTAFSVDFATADGTALAGSDYTATSGTLNFSGNLAGETQTITVTLSSDDTTVEPDKDFFVNLSNIQANNVKVELLTTQVTGTILNDDYLKIIDNGDADFSQVGSWITKTNFSYYQDDYSYTDDGGTGLNTSSWEFTNLYAGTYHIWGYWLPELHQPTNLPVTVSGIVGGDISMTVNQRRLEQDLFDDGVHWQSLGFVEVTSNGTITITISDDQIDGYALAEAFRVEKVSFDSALSIDSISINEDAGTATFTVTSSHAVGSAFSVDYATANDTATAGSDYTATSGTLNFAGNLAGETQTITVPISTDNVVEADEYFLVNLTNVFTSGPNIALSAAQVTGTILKDSSLKIIDNSDPGFSQTGTWLKEPGSGNYQFDISSVVGIGGTGLNTSSWSFTNLAAGTYRISGHWLADPINATNTSVTISGIAGGNVNKTVNQQTLSQDVFTDDVYWQDLGYFEVDGNGTITITITDDQANGTVLADAFRVERFDSVLSIDNVSVNEDTGTATFIVTSSLAVGSAFSVDYSTIDGTALSASDYTATSGTLNFAGNLAGETQNIIVSIGIDSTVEIDEYFSVELSNLQATGLKIALLTTQVTGTILNDD</sequence>
<keyword evidence="3" id="KW-0106">Calcium</keyword>
<keyword evidence="1" id="KW-0732">Signal</keyword>
<dbReference type="EMBL" id="CP037422">
    <property type="protein sequence ID" value="QDU10413.1"/>
    <property type="molecule type" value="Genomic_DNA"/>
</dbReference>
<dbReference type="PROSITE" id="PS50268">
    <property type="entry name" value="CADHERIN_2"/>
    <property type="match status" value="3"/>
</dbReference>
<protein>
    <submittedName>
        <fullName evidence="6">Putative monovalent cation/H+ antiporter subunit B</fullName>
    </submittedName>
</protein>
<dbReference type="NCBIfam" id="TIGR01965">
    <property type="entry name" value="VCBS_repeat"/>
    <property type="match status" value="3"/>
</dbReference>
<dbReference type="GO" id="GO:0030001">
    <property type="term" value="P:metal ion transport"/>
    <property type="evidence" value="ECO:0007669"/>
    <property type="project" value="TreeGrafter"/>
</dbReference>
<evidence type="ECO:0000259" key="5">
    <source>
        <dbReference type="PROSITE" id="PS50268"/>
    </source>
</evidence>
<keyword evidence="4" id="KW-0406">Ion transport</keyword>
<keyword evidence="4" id="KW-0813">Transport</keyword>
<name>A0A517WYS9_9PLAN</name>
<reference evidence="6 7" key="1">
    <citation type="submission" date="2019-03" db="EMBL/GenBank/DDBJ databases">
        <title>Deep-cultivation of Planctomycetes and their phenomic and genomic characterization uncovers novel biology.</title>
        <authorList>
            <person name="Wiegand S."/>
            <person name="Jogler M."/>
            <person name="Boedeker C."/>
            <person name="Pinto D."/>
            <person name="Vollmers J."/>
            <person name="Rivas-Marin E."/>
            <person name="Kohn T."/>
            <person name="Peeters S.H."/>
            <person name="Heuer A."/>
            <person name="Rast P."/>
            <person name="Oberbeckmann S."/>
            <person name="Bunk B."/>
            <person name="Jeske O."/>
            <person name="Meyerdierks A."/>
            <person name="Storesund J.E."/>
            <person name="Kallscheuer N."/>
            <person name="Luecker S."/>
            <person name="Lage O.M."/>
            <person name="Pohl T."/>
            <person name="Merkel B.J."/>
            <person name="Hornburger P."/>
            <person name="Mueller R.-W."/>
            <person name="Bruemmer F."/>
            <person name="Labrenz M."/>
            <person name="Spormann A.M."/>
            <person name="Op den Camp H."/>
            <person name="Overmann J."/>
            <person name="Amann R."/>
            <person name="Jetten M.S.M."/>
            <person name="Mascher T."/>
            <person name="Medema M.H."/>
            <person name="Devos D.P."/>
            <person name="Kaster A.-K."/>
            <person name="Ovreas L."/>
            <person name="Rohde M."/>
            <person name="Galperin M.Y."/>
            <person name="Jogler C."/>
        </authorList>
    </citation>
    <scope>NUCLEOTIDE SEQUENCE [LARGE SCALE GENOMIC DNA]</scope>
    <source>
        <strain evidence="6 7">V202</strain>
    </source>
</reference>
<evidence type="ECO:0000256" key="4">
    <source>
        <dbReference type="ARBA" id="ARBA00023065"/>
    </source>
</evidence>
<dbReference type="InterPro" id="IPR038081">
    <property type="entry name" value="CalX-like_sf"/>
</dbReference>
<dbReference type="GO" id="GO:0016020">
    <property type="term" value="C:membrane"/>
    <property type="evidence" value="ECO:0007669"/>
    <property type="project" value="InterPro"/>
</dbReference>
<dbReference type="InterPro" id="IPR033803">
    <property type="entry name" value="CBD-like_Golvesin-Xly"/>
</dbReference>
<dbReference type="GO" id="GO:0005509">
    <property type="term" value="F:calcium ion binding"/>
    <property type="evidence" value="ECO:0007669"/>
    <property type="project" value="InterPro"/>
</dbReference>
<proteinExistence type="predicted"/>
<accession>A0A517WYS9</accession>
<evidence type="ECO:0000256" key="2">
    <source>
        <dbReference type="ARBA" id="ARBA00022737"/>
    </source>
</evidence>
<dbReference type="PANTHER" id="PTHR11878">
    <property type="entry name" value="SODIUM/CALCIUM EXCHANGER"/>
    <property type="match status" value="1"/>
</dbReference>
<organism evidence="6 7">
    <name type="scientific">Gimesia aquarii</name>
    <dbReference type="NCBI Taxonomy" id="2527964"/>
    <lineage>
        <taxon>Bacteria</taxon>
        <taxon>Pseudomonadati</taxon>
        <taxon>Planctomycetota</taxon>
        <taxon>Planctomycetia</taxon>
        <taxon>Planctomycetales</taxon>
        <taxon>Planctomycetaceae</taxon>
        <taxon>Gimesia</taxon>
    </lineage>
</organism>
<keyword evidence="2" id="KW-0677">Repeat</keyword>
<dbReference type="InterPro" id="IPR040853">
    <property type="entry name" value="RapA2_cadherin-like"/>
</dbReference>
<dbReference type="RefSeq" id="WP_145178034.1">
    <property type="nucleotide sequence ID" value="NZ_CP037422.1"/>
</dbReference>
<dbReference type="InterPro" id="IPR051171">
    <property type="entry name" value="CaCA"/>
</dbReference>
<gene>
    <name evidence="6" type="ORF">V202x_38120</name>
</gene>